<dbReference type="RefSeq" id="WP_157335923.1">
    <property type="nucleotide sequence ID" value="NZ_RHLK01000006.1"/>
</dbReference>
<evidence type="ECO:0000313" key="3">
    <source>
        <dbReference type="Proteomes" id="UP000490800"/>
    </source>
</evidence>
<feature type="transmembrane region" description="Helical" evidence="1">
    <location>
        <begin position="9"/>
        <end position="28"/>
    </location>
</feature>
<gene>
    <name evidence="2" type="ORF">EDM21_12535</name>
</gene>
<dbReference type="AlphaFoldDB" id="A0A7X3JZM4"/>
<comment type="caution">
    <text evidence="2">The sequence shown here is derived from an EMBL/GenBank/DDBJ whole genome shotgun (WGS) entry which is preliminary data.</text>
</comment>
<keyword evidence="1" id="KW-1133">Transmembrane helix</keyword>
<reference evidence="2 3" key="1">
    <citation type="journal article" date="2019" name="Microorganisms">
        <title>Paenibacillus lutrae sp. nov., A Chitinolytic Species Isolated from A River Otter in Castril Natural Park, Granada, Spain.</title>
        <authorList>
            <person name="Rodriguez M."/>
            <person name="Reina J.C."/>
            <person name="Bejar V."/>
            <person name="Llamas I."/>
        </authorList>
    </citation>
    <scope>NUCLEOTIDE SEQUENCE [LARGE SCALE GENOMIC DNA]</scope>
    <source>
        <strain evidence="2 3">N10</strain>
    </source>
</reference>
<accession>A0A7X3JZM4</accession>
<keyword evidence="3" id="KW-1185">Reference proteome</keyword>
<dbReference type="OrthoDB" id="2644821at2"/>
<keyword evidence="1" id="KW-0812">Transmembrane</keyword>
<protein>
    <submittedName>
        <fullName evidence="2">Uncharacterized protein</fullName>
    </submittedName>
</protein>
<dbReference type="Proteomes" id="UP000490800">
    <property type="component" value="Unassembled WGS sequence"/>
</dbReference>
<evidence type="ECO:0000313" key="2">
    <source>
        <dbReference type="EMBL" id="MVP00339.1"/>
    </source>
</evidence>
<name>A0A7X3JZM4_9BACL</name>
<feature type="transmembrane region" description="Helical" evidence="1">
    <location>
        <begin position="34"/>
        <end position="51"/>
    </location>
</feature>
<proteinExistence type="predicted"/>
<organism evidence="2 3">
    <name type="scientific">Paenibacillus lutrae</name>
    <dbReference type="NCBI Taxonomy" id="2078573"/>
    <lineage>
        <taxon>Bacteria</taxon>
        <taxon>Bacillati</taxon>
        <taxon>Bacillota</taxon>
        <taxon>Bacilli</taxon>
        <taxon>Bacillales</taxon>
        <taxon>Paenibacillaceae</taxon>
        <taxon>Paenibacillus</taxon>
    </lineage>
</organism>
<sequence>MSKWIDPKFITVIASVIAVYLNKIFGWHISIDKLVASIFIVGNFLVMQIIIDIQKMKNGEKITFNSTKFFTAAIACLILFFSEYLGIPIDEQEVMVIAGLVMAYITAKGAKDVSFQKQKAADIQAEGNAVQEAAHITSEDVSSLTQAEIYERAGRVHTKMTEYANLLQNGNEVQSEEAARRYVMVDKILSEMKPIEREVR</sequence>
<keyword evidence="1" id="KW-0472">Membrane</keyword>
<dbReference type="EMBL" id="RHLK01000006">
    <property type="protein sequence ID" value="MVP00339.1"/>
    <property type="molecule type" value="Genomic_DNA"/>
</dbReference>
<feature type="transmembrane region" description="Helical" evidence="1">
    <location>
        <begin position="63"/>
        <end position="82"/>
    </location>
</feature>
<evidence type="ECO:0000256" key="1">
    <source>
        <dbReference type="SAM" id="Phobius"/>
    </source>
</evidence>